<sequence>MWPHWTGGVVALSGVWHPTGMWGVRQHQGNVGGDNDGGVHIVVIMDGGGRAWTLMALGGLLGVRDGVGQCAWTSTMLRDVRVSIDNVGGALGAFGACTLLTTTWGRRGARINVGGRVGACGRWRGMRVNNNNTGGVGGMSEGVGSVEVVVVEGGAVVREEKSWGGGVLT</sequence>
<dbReference type="Proteomes" id="UP000807025">
    <property type="component" value="Unassembled WGS sequence"/>
</dbReference>
<name>A0A9P6A273_PLEER</name>
<gene>
    <name evidence="1" type="ORF">BDN71DRAFT_1495564</name>
</gene>
<evidence type="ECO:0000313" key="1">
    <source>
        <dbReference type="EMBL" id="KAF9495916.1"/>
    </source>
</evidence>
<dbReference type="EMBL" id="MU154557">
    <property type="protein sequence ID" value="KAF9495916.1"/>
    <property type="molecule type" value="Genomic_DNA"/>
</dbReference>
<organism evidence="1 2">
    <name type="scientific">Pleurotus eryngii</name>
    <name type="common">Boletus of the steppes</name>
    <dbReference type="NCBI Taxonomy" id="5323"/>
    <lineage>
        <taxon>Eukaryota</taxon>
        <taxon>Fungi</taxon>
        <taxon>Dikarya</taxon>
        <taxon>Basidiomycota</taxon>
        <taxon>Agaricomycotina</taxon>
        <taxon>Agaricomycetes</taxon>
        <taxon>Agaricomycetidae</taxon>
        <taxon>Agaricales</taxon>
        <taxon>Pleurotineae</taxon>
        <taxon>Pleurotaceae</taxon>
        <taxon>Pleurotus</taxon>
    </lineage>
</organism>
<comment type="caution">
    <text evidence="1">The sequence shown here is derived from an EMBL/GenBank/DDBJ whole genome shotgun (WGS) entry which is preliminary data.</text>
</comment>
<proteinExistence type="predicted"/>
<dbReference type="AlphaFoldDB" id="A0A9P6A273"/>
<accession>A0A9P6A273</accession>
<evidence type="ECO:0000313" key="2">
    <source>
        <dbReference type="Proteomes" id="UP000807025"/>
    </source>
</evidence>
<keyword evidence="2" id="KW-1185">Reference proteome</keyword>
<protein>
    <submittedName>
        <fullName evidence="1">Uncharacterized protein</fullName>
    </submittedName>
</protein>
<reference evidence="1" key="1">
    <citation type="submission" date="2020-11" db="EMBL/GenBank/DDBJ databases">
        <authorList>
            <consortium name="DOE Joint Genome Institute"/>
            <person name="Ahrendt S."/>
            <person name="Riley R."/>
            <person name="Andreopoulos W."/>
            <person name="Labutti K."/>
            <person name="Pangilinan J."/>
            <person name="Ruiz-Duenas F.J."/>
            <person name="Barrasa J.M."/>
            <person name="Sanchez-Garcia M."/>
            <person name="Camarero S."/>
            <person name="Miyauchi S."/>
            <person name="Serrano A."/>
            <person name="Linde D."/>
            <person name="Babiker R."/>
            <person name="Drula E."/>
            <person name="Ayuso-Fernandez I."/>
            <person name="Pacheco R."/>
            <person name="Padilla G."/>
            <person name="Ferreira P."/>
            <person name="Barriuso J."/>
            <person name="Kellner H."/>
            <person name="Castanera R."/>
            <person name="Alfaro M."/>
            <person name="Ramirez L."/>
            <person name="Pisabarro A.G."/>
            <person name="Kuo A."/>
            <person name="Tritt A."/>
            <person name="Lipzen A."/>
            <person name="He G."/>
            <person name="Yan M."/>
            <person name="Ng V."/>
            <person name="Cullen D."/>
            <person name="Martin F."/>
            <person name="Rosso M.-N."/>
            <person name="Henrissat B."/>
            <person name="Hibbett D."/>
            <person name="Martinez A.T."/>
            <person name="Grigoriev I.V."/>
        </authorList>
    </citation>
    <scope>NUCLEOTIDE SEQUENCE</scope>
    <source>
        <strain evidence="1">ATCC 90797</strain>
    </source>
</reference>